<dbReference type="Gene3D" id="3.30.710.10">
    <property type="entry name" value="Potassium Channel Kv1.1, Chain A"/>
    <property type="match status" value="1"/>
</dbReference>
<dbReference type="Proteomes" id="UP000054359">
    <property type="component" value="Unassembled WGS sequence"/>
</dbReference>
<dbReference type="SUPFAM" id="SSF49599">
    <property type="entry name" value="TRAF domain-like"/>
    <property type="match status" value="1"/>
</dbReference>
<evidence type="ECO:0000256" key="4">
    <source>
        <dbReference type="ARBA" id="ARBA00022786"/>
    </source>
</evidence>
<dbReference type="FunFam" id="2.60.210.10:FF:000003">
    <property type="entry name" value="Speckle-type POZ protein-like a"/>
    <property type="match status" value="1"/>
</dbReference>
<dbReference type="AlphaFoldDB" id="A0A087TA00"/>
<keyword evidence="5" id="KW-0539">Nucleus</keyword>
<dbReference type="InterPro" id="IPR056423">
    <property type="entry name" value="BACK_BPM_SPOP"/>
</dbReference>
<feature type="domain" description="BTB" evidence="7">
    <location>
        <begin position="204"/>
        <end position="266"/>
    </location>
</feature>
<dbReference type="SMART" id="SM00225">
    <property type="entry name" value="BTB"/>
    <property type="match status" value="1"/>
</dbReference>
<evidence type="ECO:0000256" key="1">
    <source>
        <dbReference type="ARBA" id="ARBA00004123"/>
    </source>
</evidence>
<gene>
    <name evidence="9" type="ORF">X975_24663</name>
</gene>
<dbReference type="SUPFAM" id="SSF54695">
    <property type="entry name" value="POZ domain"/>
    <property type="match status" value="1"/>
</dbReference>
<dbReference type="PROSITE" id="PS50144">
    <property type="entry name" value="MATH"/>
    <property type="match status" value="1"/>
</dbReference>
<feature type="domain" description="MATH" evidence="8">
    <location>
        <begin position="35"/>
        <end position="165"/>
    </location>
</feature>
<reference evidence="9 10" key="1">
    <citation type="submission" date="2013-11" db="EMBL/GenBank/DDBJ databases">
        <title>Genome sequencing of Stegodyphus mimosarum.</title>
        <authorList>
            <person name="Bechsgaard J."/>
        </authorList>
    </citation>
    <scope>NUCLEOTIDE SEQUENCE [LARGE SCALE GENOMIC DNA]</scope>
</reference>
<dbReference type="SMART" id="SM00061">
    <property type="entry name" value="MATH"/>
    <property type="match status" value="1"/>
</dbReference>
<dbReference type="PROSITE" id="PS50097">
    <property type="entry name" value="BTB"/>
    <property type="match status" value="1"/>
</dbReference>
<dbReference type="GO" id="GO:0005634">
    <property type="term" value="C:nucleus"/>
    <property type="evidence" value="ECO:0007669"/>
    <property type="project" value="UniProtKB-SubCell"/>
</dbReference>
<comment type="subcellular location">
    <subcellularLocation>
        <location evidence="1">Nucleus</location>
    </subcellularLocation>
</comment>
<organism evidence="9 10">
    <name type="scientific">Stegodyphus mimosarum</name>
    <name type="common">African social velvet spider</name>
    <dbReference type="NCBI Taxonomy" id="407821"/>
    <lineage>
        <taxon>Eukaryota</taxon>
        <taxon>Metazoa</taxon>
        <taxon>Ecdysozoa</taxon>
        <taxon>Arthropoda</taxon>
        <taxon>Chelicerata</taxon>
        <taxon>Arachnida</taxon>
        <taxon>Araneae</taxon>
        <taxon>Araneomorphae</taxon>
        <taxon>Entelegynae</taxon>
        <taxon>Eresoidea</taxon>
        <taxon>Eresidae</taxon>
        <taxon>Stegodyphus</taxon>
    </lineage>
</organism>
<evidence type="ECO:0000259" key="7">
    <source>
        <dbReference type="PROSITE" id="PS50097"/>
    </source>
</evidence>
<dbReference type="Pfam" id="PF22486">
    <property type="entry name" value="MATH_2"/>
    <property type="match status" value="1"/>
</dbReference>
<sequence length="377" mass="43258">MVMAVVSREFSPPPQTESSSSMAESWCYTQLRIVKFSYTWTISNFSFCREEMGEGIRSSTFSTGSNDKLKWCLRVNPKGLDEESKDYVSLYLLLVTCHKSEIRASFKFSILNAQKEETKAMESQRDYRFVQGKDWGFKKFIRRDYLLDEANGLLPDDKLTIICEVRALAETVNIYGHTRAVPYKVPVCDLSKEIGEMLEGKRFTDLIIRVSGREFHVHKAILAARSPVFAAMFEHDMEEKKQNKVDIIDMDPDVMEEMLRFIYTGKCVKLESMPNDLLAVADKYSLERLKAMCEEELYKNITVDSVANILVLADFHNADQLKSHAIDFIIMHAGKVIETPGWKIMAQARPHLVAEAYRALATQQVPFMNAPRKRTKV</sequence>
<dbReference type="Pfam" id="PF00651">
    <property type="entry name" value="BTB"/>
    <property type="match status" value="1"/>
</dbReference>
<feature type="non-terminal residue" evidence="9">
    <location>
        <position position="377"/>
    </location>
</feature>
<name>A0A087TA00_STEMI</name>
<evidence type="ECO:0000256" key="6">
    <source>
        <dbReference type="SAM" id="MobiDB-lite"/>
    </source>
</evidence>
<feature type="region of interest" description="Disordered" evidence="6">
    <location>
        <begin position="1"/>
        <end position="20"/>
    </location>
</feature>
<dbReference type="FunFam" id="3.30.710.10:FF:000159">
    <property type="entry name" value="Speckle-type POZ protein B"/>
    <property type="match status" value="1"/>
</dbReference>
<accession>A0A087TA00</accession>
<comment type="pathway">
    <text evidence="2">Protein modification; protein ubiquitination.</text>
</comment>
<dbReference type="Pfam" id="PF24570">
    <property type="entry name" value="BACK_BPM_SPOP"/>
    <property type="match status" value="1"/>
</dbReference>
<evidence type="ECO:0000256" key="5">
    <source>
        <dbReference type="ARBA" id="ARBA00023242"/>
    </source>
</evidence>
<evidence type="ECO:0000313" key="9">
    <source>
        <dbReference type="EMBL" id="KFM61939.1"/>
    </source>
</evidence>
<dbReference type="GO" id="GO:0030163">
    <property type="term" value="P:protein catabolic process"/>
    <property type="evidence" value="ECO:0007669"/>
    <property type="project" value="UniProtKB-ARBA"/>
</dbReference>
<evidence type="ECO:0000256" key="3">
    <source>
        <dbReference type="ARBA" id="ARBA00010846"/>
    </source>
</evidence>
<protein>
    <submittedName>
        <fullName evidence="9">Speckle-type POZ protein B</fullName>
    </submittedName>
</protein>
<dbReference type="EMBL" id="KK114224">
    <property type="protein sequence ID" value="KFM61939.1"/>
    <property type="molecule type" value="Genomic_DNA"/>
</dbReference>
<evidence type="ECO:0000256" key="2">
    <source>
        <dbReference type="ARBA" id="ARBA00004906"/>
    </source>
</evidence>
<keyword evidence="10" id="KW-1185">Reference proteome</keyword>
<keyword evidence="4" id="KW-0833">Ubl conjugation pathway</keyword>
<dbReference type="Gene3D" id="6.10.250.3030">
    <property type="match status" value="1"/>
</dbReference>
<evidence type="ECO:0000313" key="10">
    <source>
        <dbReference type="Proteomes" id="UP000054359"/>
    </source>
</evidence>
<dbReference type="OrthoDB" id="6359816at2759"/>
<dbReference type="Gene3D" id="6.20.250.50">
    <property type="match status" value="1"/>
</dbReference>
<dbReference type="InterPro" id="IPR002083">
    <property type="entry name" value="MATH/TRAF_dom"/>
</dbReference>
<dbReference type="STRING" id="407821.A0A087TA00"/>
<dbReference type="Gene3D" id="2.60.210.10">
    <property type="entry name" value="Apoptosis, Tumor Necrosis Factor Receptor Associated Protein 2, Chain A"/>
    <property type="match status" value="1"/>
</dbReference>
<comment type="similarity">
    <text evidence="3">Belongs to the Tdpoz family.</text>
</comment>
<dbReference type="InterPro" id="IPR000210">
    <property type="entry name" value="BTB/POZ_dom"/>
</dbReference>
<dbReference type="PANTHER" id="PTHR24413">
    <property type="entry name" value="SPECKLE-TYPE POZ PROTEIN"/>
    <property type="match status" value="1"/>
</dbReference>
<evidence type="ECO:0000259" key="8">
    <source>
        <dbReference type="PROSITE" id="PS50144"/>
    </source>
</evidence>
<dbReference type="InterPro" id="IPR011333">
    <property type="entry name" value="SKP1/BTB/POZ_sf"/>
</dbReference>
<dbReference type="InterPro" id="IPR008974">
    <property type="entry name" value="TRAF-like"/>
</dbReference>
<proteinExistence type="inferred from homology"/>